<gene>
    <name evidence="1" type="ORF">POM88_029995</name>
</gene>
<keyword evidence="2" id="KW-1185">Reference proteome</keyword>
<dbReference type="Proteomes" id="UP001237642">
    <property type="component" value="Unassembled WGS sequence"/>
</dbReference>
<dbReference type="InterPro" id="IPR028226">
    <property type="entry name" value="LIN37"/>
</dbReference>
<protein>
    <submittedName>
        <fullName evidence="1">Hydroxyproline-rich glycoprotein family protein</fullName>
    </submittedName>
</protein>
<dbReference type="GO" id="GO:0017053">
    <property type="term" value="C:transcription repressor complex"/>
    <property type="evidence" value="ECO:0007669"/>
    <property type="project" value="InterPro"/>
</dbReference>
<evidence type="ECO:0000313" key="1">
    <source>
        <dbReference type="EMBL" id="KAK1373802.1"/>
    </source>
</evidence>
<dbReference type="AlphaFoldDB" id="A0AAD8MI99"/>
<dbReference type="Pfam" id="PF15306">
    <property type="entry name" value="LIN37"/>
    <property type="match status" value="1"/>
</dbReference>
<dbReference type="PANTHER" id="PTHR37173:SF1">
    <property type="entry name" value="PROLINE-RICH FAMILY PROTEIN"/>
    <property type="match status" value="1"/>
</dbReference>
<dbReference type="PANTHER" id="PTHR37173">
    <property type="entry name" value="HYDROXYPROLINE-RICH GLYCOPROTEIN FAMILY PROTEIN"/>
    <property type="match status" value="1"/>
</dbReference>
<comment type="caution">
    <text evidence="1">The sequence shown here is derived from an EMBL/GenBank/DDBJ whole genome shotgun (WGS) entry which is preliminary data.</text>
</comment>
<accession>A0AAD8MI99</accession>
<name>A0AAD8MI99_9APIA</name>
<evidence type="ECO:0000313" key="2">
    <source>
        <dbReference type="Proteomes" id="UP001237642"/>
    </source>
</evidence>
<sequence length="227" mass="25647">MSNKAVKQTPIRPKYRPIAPKLKPQQPLIFPGYSPRPMCETVHVIRPTTHLHNLQGASVVTGLPISSNPNVSASSSSILDRNAYKDISRDITWADSFVTVRDRKATITEGVPLYAQCRSWLRNGIPEERQPQYLEGVKSLPRPLPIPVGDIQSANIEDGVKEGEDEGEVEHLSSKQLLQRHIKRSIKVRARLREERQQKIARYKTRLALLFPAIVKQQFRCDKATGT</sequence>
<reference evidence="1" key="2">
    <citation type="submission" date="2023-05" db="EMBL/GenBank/DDBJ databases">
        <authorList>
            <person name="Schelkunov M.I."/>
        </authorList>
    </citation>
    <scope>NUCLEOTIDE SEQUENCE</scope>
    <source>
        <strain evidence="1">Hsosn_3</strain>
        <tissue evidence="1">Leaf</tissue>
    </source>
</reference>
<proteinExistence type="predicted"/>
<dbReference type="EMBL" id="JAUIZM010000007">
    <property type="protein sequence ID" value="KAK1373802.1"/>
    <property type="molecule type" value="Genomic_DNA"/>
</dbReference>
<reference evidence="1" key="1">
    <citation type="submission" date="2023-02" db="EMBL/GenBank/DDBJ databases">
        <title>Genome of toxic invasive species Heracleum sosnowskyi carries increased number of genes despite the absence of recent whole-genome duplications.</title>
        <authorList>
            <person name="Schelkunov M."/>
            <person name="Shtratnikova V."/>
            <person name="Makarenko M."/>
            <person name="Klepikova A."/>
            <person name="Omelchenko D."/>
            <person name="Novikova G."/>
            <person name="Obukhova E."/>
            <person name="Bogdanov V."/>
            <person name="Penin A."/>
            <person name="Logacheva M."/>
        </authorList>
    </citation>
    <scope>NUCLEOTIDE SEQUENCE</scope>
    <source>
        <strain evidence="1">Hsosn_3</strain>
        <tissue evidence="1">Leaf</tissue>
    </source>
</reference>
<organism evidence="1 2">
    <name type="scientific">Heracleum sosnowskyi</name>
    <dbReference type="NCBI Taxonomy" id="360622"/>
    <lineage>
        <taxon>Eukaryota</taxon>
        <taxon>Viridiplantae</taxon>
        <taxon>Streptophyta</taxon>
        <taxon>Embryophyta</taxon>
        <taxon>Tracheophyta</taxon>
        <taxon>Spermatophyta</taxon>
        <taxon>Magnoliopsida</taxon>
        <taxon>eudicotyledons</taxon>
        <taxon>Gunneridae</taxon>
        <taxon>Pentapetalae</taxon>
        <taxon>asterids</taxon>
        <taxon>campanulids</taxon>
        <taxon>Apiales</taxon>
        <taxon>Apiaceae</taxon>
        <taxon>Apioideae</taxon>
        <taxon>apioid superclade</taxon>
        <taxon>Tordylieae</taxon>
        <taxon>Tordyliinae</taxon>
        <taxon>Heracleum</taxon>
    </lineage>
</organism>